<dbReference type="InterPro" id="IPR006009">
    <property type="entry name" value="GlcNAc_MurG"/>
</dbReference>
<keyword evidence="4 10" id="KW-0808">Transferase</keyword>
<comment type="function">
    <text evidence="10">Cell wall formation. Catalyzes the transfer of a GlcNAc subunit on undecaprenyl-pyrophosphoryl-MurNAc-pentapeptide (lipid intermediate I) to form undecaprenyl-pyrophosphoryl-MurNAc-(pentapeptide)GlcNAc (lipid intermediate II).</text>
</comment>
<evidence type="ECO:0000256" key="3">
    <source>
        <dbReference type="ARBA" id="ARBA00022676"/>
    </source>
</evidence>
<name>A0A2H0TXQ7_9BACT</name>
<evidence type="ECO:0000256" key="9">
    <source>
        <dbReference type="ARBA" id="ARBA00023316"/>
    </source>
</evidence>
<dbReference type="InterPro" id="IPR007235">
    <property type="entry name" value="Glyco_trans_28_C"/>
</dbReference>
<keyword evidence="8 10" id="KW-0131">Cell cycle</keyword>
<evidence type="ECO:0000256" key="8">
    <source>
        <dbReference type="ARBA" id="ARBA00023306"/>
    </source>
</evidence>
<feature type="domain" description="Glycosyl transferase family 28 C-terminal" evidence="12">
    <location>
        <begin position="188"/>
        <end position="335"/>
    </location>
</feature>
<dbReference type="GO" id="GO:0005886">
    <property type="term" value="C:plasma membrane"/>
    <property type="evidence" value="ECO:0007669"/>
    <property type="project" value="UniProtKB-SubCell"/>
</dbReference>
<dbReference type="GO" id="GO:0005975">
    <property type="term" value="P:carbohydrate metabolic process"/>
    <property type="evidence" value="ECO:0007669"/>
    <property type="project" value="InterPro"/>
</dbReference>
<sequence>MKVLLSGGYTLGPVTPLLAIRETIQEKYPEAEFVWVGTKTGPEKKLFEEINIKFIPITAGKFRRYLSLVNIFDIVRVIIGFFQSLKILWQENPDMCISAGGFVSVPVHLAAWIFGIPTWIHQQDIRIGLSNRIMAPLSRVVTTSVEKNVKKFSQRKTLWLGNPVRQDILQGNKKKAQEIFHLKSDLPVVFATGGGTGSIKVNQMVIEAMQHLSGLAQIIHLSGKERPQELVERAQKHFSDYQVYQFFTEEMKHAYTVADIVVSRGGFGTLSEIAALGKVAIIIPKSGHQEDNVEFLEKNKAAIFVNEITSSGLLLAKIIRDLLLNKEDQKKLSTNLHALLPVAKKVDIMHVVEKLLK</sequence>
<dbReference type="GO" id="GO:0071555">
    <property type="term" value="P:cell wall organization"/>
    <property type="evidence" value="ECO:0007669"/>
    <property type="project" value="UniProtKB-KW"/>
</dbReference>
<keyword evidence="5 10" id="KW-0133">Cell shape</keyword>
<feature type="binding site" evidence="10">
    <location>
        <position position="289"/>
    </location>
    <ligand>
        <name>UDP-N-acetyl-alpha-D-glucosamine</name>
        <dbReference type="ChEBI" id="CHEBI:57705"/>
    </ligand>
</feature>
<keyword evidence="2 10" id="KW-0132">Cell division</keyword>
<comment type="pathway">
    <text evidence="10">Cell wall biogenesis; peptidoglycan biosynthesis.</text>
</comment>
<comment type="similarity">
    <text evidence="10">Belongs to the glycosyltransferase 28 family. MurG subfamily.</text>
</comment>
<dbReference type="HAMAP" id="MF_00033">
    <property type="entry name" value="MurG"/>
    <property type="match status" value="1"/>
</dbReference>
<comment type="catalytic activity">
    <reaction evidence="10">
        <text>di-trans,octa-cis-undecaprenyl diphospho-N-acetyl-alpha-D-muramoyl-L-alanyl-D-glutamyl-meso-2,6-diaminopimeloyl-D-alanyl-D-alanine + UDP-N-acetyl-alpha-D-glucosamine = di-trans,octa-cis-undecaprenyl diphospho-[N-acetyl-alpha-D-glucosaminyl-(1-&gt;4)]-N-acetyl-alpha-D-muramoyl-L-alanyl-D-glutamyl-meso-2,6-diaminopimeloyl-D-alanyl-D-alanine + UDP + H(+)</text>
        <dbReference type="Rhea" id="RHEA:31227"/>
        <dbReference type="ChEBI" id="CHEBI:15378"/>
        <dbReference type="ChEBI" id="CHEBI:57705"/>
        <dbReference type="ChEBI" id="CHEBI:58223"/>
        <dbReference type="ChEBI" id="CHEBI:61387"/>
        <dbReference type="ChEBI" id="CHEBI:61388"/>
        <dbReference type="EC" id="2.4.1.227"/>
    </reaction>
</comment>
<dbReference type="PANTHER" id="PTHR21015:SF27">
    <property type="entry name" value="UDP-N-ACETYLGLUCOSAMINE--N-ACETYLMURAMYL-(PENTAPEPTIDE) PYROPHOSPHORYL-UNDECAPRENOL N-ACETYLGLUCOSAMINE TRANSFERASE"/>
    <property type="match status" value="1"/>
</dbReference>
<feature type="domain" description="Glycosyltransferase family 28 N-terminal" evidence="11">
    <location>
        <begin position="3"/>
        <end position="136"/>
    </location>
</feature>
<dbReference type="CDD" id="cd03785">
    <property type="entry name" value="GT28_MurG"/>
    <property type="match status" value="1"/>
</dbReference>
<evidence type="ECO:0000256" key="2">
    <source>
        <dbReference type="ARBA" id="ARBA00022618"/>
    </source>
</evidence>
<dbReference type="AlphaFoldDB" id="A0A2H0TXQ7"/>
<dbReference type="EC" id="2.4.1.227" evidence="10"/>
<dbReference type="GO" id="GO:0008360">
    <property type="term" value="P:regulation of cell shape"/>
    <property type="evidence" value="ECO:0007669"/>
    <property type="project" value="UniProtKB-KW"/>
</dbReference>
<dbReference type="Pfam" id="PF04101">
    <property type="entry name" value="Glyco_tran_28_C"/>
    <property type="match status" value="1"/>
</dbReference>
<evidence type="ECO:0000259" key="12">
    <source>
        <dbReference type="Pfam" id="PF04101"/>
    </source>
</evidence>
<dbReference type="Proteomes" id="UP000230852">
    <property type="component" value="Unassembled WGS sequence"/>
</dbReference>
<keyword evidence="9 10" id="KW-0961">Cell wall biogenesis/degradation</keyword>
<comment type="caution">
    <text evidence="10">Lacks conserved residue(s) required for the propagation of feature annotation.</text>
</comment>
<evidence type="ECO:0000256" key="4">
    <source>
        <dbReference type="ARBA" id="ARBA00022679"/>
    </source>
</evidence>
<dbReference type="InterPro" id="IPR004276">
    <property type="entry name" value="GlycoTrans_28_N"/>
</dbReference>
<organism evidence="13 14">
    <name type="scientific">Candidatus Magasanikbacteria bacterium CG10_big_fil_rev_8_21_14_0_10_36_16</name>
    <dbReference type="NCBI Taxonomy" id="1974645"/>
    <lineage>
        <taxon>Bacteria</taxon>
        <taxon>Candidatus Magasanikiibacteriota</taxon>
    </lineage>
</organism>
<reference evidence="14" key="1">
    <citation type="submission" date="2017-09" db="EMBL/GenBank/DDBJ databases">
        <title>Depth-based differentiation of microbial function through sediment-hosted aquifers and enrichment of novel symbionts in the deep terrestrial subsurface.</title>
        <authorList>
            <person name="Probst A.J."/>
            <person name="Ladd B."/>
            <person name="Jarett J.K."/>
            <person name="Geller-Mcgrath D.E."/>
            <person name="Sieber C.M.K."/>
            <person name="Emerson J.B."/>
            <person name="Anantharaman K."/>
            <person name="Thomas B.C."/>
            <person name="Malmstrom R."/>
            <person name="Stieglmeier M."/>
            <person name="Klingl A."/>
            <person name="Woyke T."/>
            <person name="Ryan C.M."/>
            <person name="Banfield J.F."/>
        </authorList>
    </citation>
    <scope>NUCLEOTIDE SEQUENCE [LARGE SCALE GENOMIC DNA]</scope>
</reference>
<dbReference type="SUPFAM" id="SSF53756">
    <property type="entry name" value="UDP-Glycosyltransferase/glycogen phosphorylase"/>
    <property type="match status" value="1"/>
</dbReference>
<dbReference type="GO" id="GO:0050511">
    <property type="term" value="F:undecaprenyldiphospho-muramoylpentapeptide beta-N-acetylglucosaminyltransferase activity"/>
    <property type="evidence" value="ECO:0007669"/>
    <property type="project" value="UniProtKB-UniRule"/>
</dbReference>
<feature type="binding site" evidence="10">
    <location>
        <position position="165"/>
    </location>
    <ligand>
        <name>UDP-N-acetyl-alpha-D-glucosamine</name>
        <dbReference type="ChEBI" id="CHEBI:57705"/>
    </ligand>
</feature>
<evidence type="ECO:0000256" key="1">
    <source>
        <dbReference type="ARBA" id="ARBA00022475"/>
    </source>
</evidence>
<protein>
    <recommendedName>
        <fullName evidence="10">UDP-N-acetylglucosamine--N-acetylmuramyl-(pentapeptide) pyrophosphoryl-undecaprenol N-acetylglucosamine transferase</fullName>
        <ecNumber evidence="10">2.4.1.227</ecNumber>
    </recommendedName>
    <alternativeName>
        <fullName evidence="10">Undecaprenyl-PP-MurNAc-pentapeptide-UDPGlcNAc GlcNAc transferase</fullName>
    </alternativeName>
</protein>
<proteinExistence type="inferred from homology"/>
<evidence type="ECO:0000256" key="5">
    <source>
        <dbReference type="ARBA" id="ARBA00022960"/>
    </source>
</evidence>
<dbReference type="Gene3D" id="3.40.50.2000">
    <property type="entry name" value="Glycogen Phosphorylase B"/>
    <property type="match status" value="2"/>
</dbReference>
<evidence type="ECO:0000256" key="7">
    <source>
        <dbReference type="ARBA" id="ARBA00023136"/>
    </source>
</evidence>
<dbReference type="Pfam" id="PF03033">
    <property type="entry name" value="Glyco_transf_28"/>
    <property type="match status" value="1"/>
</dbReference>
<comment type="caution">
    <text evidence="13">The sequence shown here is derived from an EMBL/GenBank/DDBJ whole genome shotgun (WGS) entry which is preliminary data.</text>
</comment>
<keyword evidence="3 10" id="KW-0328">Glycosyltransferase</keyword>
<evidence type="ECO:0000259" key="11">
    <source>
        <dbReference type="Pfam" id="PF03033"/>
    </source>
</evidence>
<evidence type="ECO:0000256" key="6">
    <source>
        <dbReference type="ARBA" id="ARBA00022984"/>
    </source>
</evidence>
<comment type="subcellular location">
    <subcellularLocation>
        <location evidence="10">Cell membrane</location>
        <topology evidence="10">Peripheral membrane protein</topology>
        <orientation evidence="10">Cytoplasmic side</orientation>
    </subcellularLocation>
</comment>
<dbReference type="UniPathway" id="UPA00219"/>
<keyword evidence="7 10" id="KW-0472">Membrane</keyword>
<dbReference type="GO" id="GO:0051991">
    <property type="term" value="F:UDP-N-acetyl-D-glucosamine:N-acetylmuramoyl-L-alanyl-D-glutamyl-meso-2,6-diaminopimelyl-D-alanyl-D-alanine-diphosphoundecaprenol 4-beta-N-acetylglucosaminlytransferase activity"/>
    <property type="evidence" value="ECO:0007669"/>
    <property type="project" value="RHEA"/>
</dbReference>
<accession>A0A2H0TXQ7</accession>
<gene>
    <name evidence="10" type="primary">murG</name>
    <name evidence="13" type="ORF">COU28_04045</name>
</gene>
<keyword evidence="6 10" id="KW-0573">Peptidoglycan synthesis</keyword>
<keyword evidence="1 10" id="KW-1003">Cell membrane</keyword>
<evidence type="ECO:0000313" key="14">
    <source>
        <dbReference type="Proteomes" id="UP000230852"/>
    </source>
</evidence>
<dbReference type="EMBL" id="PFBU01000076">
    <property type="protein sequence ID" value="PIR77991.1"/>
    <property type="molecule type" value="Genomic_DNA"/>
</dbReference>
<evidence type="ECO:0000313" key="13">
    <source>
        <dbReference type="EMBL" id="PIR77991.1"/>
    </source>
</evidence>
<dbReference type="GO" id="GO:0051301">
    <property type="term" value="P:cell division"/>
    <property type="evidence" value="ECO:0007669"/>
    <property type="project" value="UniProtKB-KW"/>
</dbReference>
<dbReference type="PANTHER" id="PTHR21015">
    <property type="entry name" value="UDP-N-ACETYLGLUCOSAMINE--N-ACETYLMURAMYL-(PENTAPEPTIDE) PYROPHOSPHORYL-UNDECAPRENOL N-ACETYLGLUCOSAMINE TRANSFERASE 1"/>
    <property type="match status" value="1"/>
</dbReference>
<evidence type="ECO:0000256" key="10">
    <source>
        <dbReference type="HAMAP-Rule" id="MF_00033"/>
    </source>
</evidence>
<dbReference type="GO" id="GO:0009252">
    <property type="term" value="P:peptidoglycan biosynthetic process"/>
    <property type="evidence" value="ECO:0007669"/>
    <property type="project" value="UniProtKB-UniRule"/>
</dbReference>